<dbReference type="GO" id="GO:0004141">
    <property type="term" value="F:dethiobiotin synthase activity"/>
    <property type="evidence" value="ECO:0007669"/>
    <property type="project" value="TreeGrafter"/>
</dbReference>
<dbReference type="Gene3D" id="3.90.1150.10">
    <property type="entry name" value="Aspartate Aminotransferase, domain 1"/>
    <property type="match status" value="1"/>
</dbReference>
<sequence length="477" mass="53628">MEVNAMLAFDKKHIWHPYSSMGSDHTIFPVLRATGCKFVLADNEQTQLVDGMSSWWCVIHGYNNEKINKALKDQIDNVSHVMFGGLTHFPAVQLAQNLLKFIDHPQLDSVFFADSGSVAVEVSLKMALQYQFSLNHPKKKKFITIRRGYHGDTIGAMSVCDPINSMHSMYGDYLSQNIFVEAPPMVNTLFTSALHDSLQLEDNYNEEENNRALLDMENMMRENHDEVCAVILEPILQGAGGMRLYHPKYLIELKKLCMVFDIPLIFDEIATGFGRTGQAFAFKHCEIYQEKMGVPASQRVDVFPDILCVGKGLTGGYMTLSAVIATKNISSVISAKDTATGGAFMHGPTFMGNPLACAAANKSLEILMKGSWKGMVDNIELQLYKELYVELKNSELYGRLIKTMRIVGAIAVVELLEAIDAEFVQRRLVSKGIFIRPFGKLVYIMPPYIISKEELSTLTTGIKELLFEWDDYQRRTV</sequence>
<evidence type="ECO:0000256" key="3">
    <source>
        <dbReference type="ARBA" id="ARBA00022576"/>
    </source>
</evidence>
<dbReference type="GO" id="GO:0004015">
    <property type="term" value="F:adenosylmethionine-8-amino-7-oxononanoate transaminase activity"/>
    <property type="evidence" value="ECO:0007669"/>
    <property type="project" value="InterPro"/>
</dbReference>
<evidence type="ECO:0000313" key="9">
    <source>
        <dbReference type="EMBL" id="CDO91670.1"/>
    </source>
</evidence>
<dbReference type="GO" id="GO:0005739">
    <property type="term" value="C:mitochondrion"/>
    <property type="evidence" value="ECO:0007669"/>
    <property type="project" value="TreeGrafter"/>
</dbReference>
<dbReference type="InterPro" id="IPR005814">
    <property type="entry name" value="Aminotrans_3"/>
</dbReference>
<dbReference type="InterPro" id="IPR005815">
    <property type="entry name" value="BioA"/>
</dbReference>
<evidence type="ECO:0000256" key="4">
    <source>
        <dbReference type="ARBA" id="ARBA00022679"/>
    </source>
</evidence>
<keyword evidence="10" id="KW-1185">Reference proteome</keyword>
<dbReference type="GO" id="GO:0009102">
    <property type="term" value="P:biotin biosynthetic process"/>
    <property type="evidence" value="ECO:0007669"/>
    <property type="project" value="UniProtKB-UniPathway"/>
</dbReference>
<comment type="pathway">
    <text evidence="2">Cofactor biosynthesis; biotin biosynthesis.</text>
</comment>
<dbReference type="HAMAP" id="MF_00834">
    <property type="entry name" value="BioA"/>
    <property type="match status" value="1"/>
</dbReference>
<dbReference type="EMBL" id="CCBQ010000001">
    <property type="protein sequence ID" value="CDO91670.1"/>
    <property type="molecule type" value="Genomic_DNA"/>
</dbReference>
<evidence type="ECO:0000313" key="10">
    <source>
        <dbReference type="Proteomes" id="UP000031516"/>
    </source>
</evidence>
<dbReference type="GO" id="GO:0030170">
    <property type="term" value="F:pyridoxal phosphate binding"/>
    <property type="evidence" value="ECO:0007669"/>
    <property type="project" value="InterPro"/>
</dbReference>
<dbReference type="Gene3D" id="3.40.640.10">
    <property type="entry name" value="Type I PLP-dependent aspartate aminotransferase-like (Major domain)"/>
    <property type="match status" value="1"/>
</dbReference>
<dbReference type="UniPathway" id="UPA00078"/>
<dbReference type="OrthoDB" id="425114at2759"/>
<dbReference type="PANTHER" id="PTHR42684">
    <property type="entry name" value="ADENOSYLMETHIONINE-8-AMINO-7-OXONONANOATE AMINOTRANSFERASE"/>
    <property type="match status" value="1"/>
</dbReference>
<organism evidence="9 10">
    <name type="scientific">Kluyveromyces dobzhanskii CBS 2104</name>
    <dbReference type="NCBI Taxonomy" id="1427455"/>
    <lineage>
        <taxon>Eukaryota</taxon>
        <taxon>Fungi</taxon>
        <taxon>Dikarya</taxon>
        <taxon>Ascomycota</taxon>
        <taxon>Saccharomycotina</taxon>
        <taxon>Saccharomycetes</taxon>
        <taxon>Saccharomycetales</taxon>
        <taxon>Saccharomycetaceae</taxon>
        <taxon>Kluyveromyces</taxon>
    </lineage>
</organism>
<keyword evidence="7 8" id="KW-0663">Pyridoxal phosphate</keyword>
<dbReference type="SUPFAM" id="SSF53383">
    <property type="entry name" value="PLP-dependent transferases"/>
    <property type="match status" value="1"/>
</dbReference>
<evidence type="ECO:0000256" key="8">
    <source>
        <dbReference type="RuleBase" id="RU003560"/>
    </source>
</evidence>
<keyword evidence="5" id="KW-0949">S-adenosyl-L-methionine</keyword>
<accession>A0A0A8KYQ7</accession>
<evidence type="ECO:0000256" key="1">
    <source>
        <dbReference type="ARBA" id="ARBA00001933"/>
    </source>
</evidence>
<keyword evidence="6" id="KW-0093">Biotin biosynthesis</keyword>
<comment type="caution">
    <text evidence="9">The sequence shown here is derived from an EMBL/GenBank/DDBJ whole genome shotgun (WGS) entry which is preliminary data.</text>
</comment>
<dbReference type="InterPro" id="IPR015421">
    <property type="entry name" value="PyrdxlP-dep_Trfase_major"/>
</dbReference>
<comment type="cofactor">
    <cofactor evidence="1">
        <name>pyridoxal 5'-phosphate</name>
        <dbReference type="ChEBI" id="CHEBI:597326"/>
    </cofactor>
</comment>
<dbReference type="InterPro" id="IPR015422">
    <property type="entry name" value="PyrdxlP-dep_Trfase_small"/>
</dbReference>
<gene>
    <name evidence="9" type="ORF">KLDO_g4</name>
</gene>
<dbReference type="CDD" id="cd00610">
    <property type="entry name" value="OAT_like"/>
    <property type="match status" value="1"/>
</dbReference>
<name>A0A0A8KYQ7_9SACH</name>
<dbReference type="PANTHER" id="PTHR42684:SF3">
    <property type="entry name" value="ADENOSYLMETHIONINE-8-AMINO-7-OXONONANOATE AMINOTRANSFERASE"/>
    <property type="match status" value="1"/>
</dbReference>
<evidence type="ECO:0000256" key="6">
    <source>
        <dbReference type="ARBA" id="ARBA00022756"/>
    </source>
</evidence>
<evidence type="ECO:0000256" key="7">
    <source>
        <dbReference type="ARBA" id="ARBA00022898"/>
    </source>
</evidence>
<keyword evidence="3" id="KW-0032">Aminotransferase</keyword>
<reference evidence="9 10" key="1">
    <citation type="submission" date="2014-03" db="EMBL/GenBank/DDBJ databases">
        <title>The genome of Kluyveromyces dobzhanskii.</title>
        <authorList>
            <person name="Nystedt B."/>
            <person name="Astrom S."/>
        </authorList>
    </citation>
    <scope>NUCLEOTIDE SEQUENCE [LARGE SCALE GENOMIC DNA]</scope>
    <source>
        <strain evidence="9 10">CBS 2104</strain>
    </source>
</reference>
<protein>
    <submittedName>
        <fullName evidence="9">WGS project CCBQ000000000 data, contig 00028</fullName>
    </submittedName>
</protein>
<keyword evidence="4" id="KW-0808">Transferase</keyword>
<dbReference type="NCBIfam" id="TIGR00508">
    <property type="entry name" value="bioA"/>
    <property type="match status" value="1"/>
</dbReference>
<dbReference type="Pfam" id="PF00202">
    <property type="entry name" value="Aminotran_3"/>
    <property type="match status" value="1"/>
</dbReference>
<comment type="similarity">
    <text evidence="8">Belongs to the class-III pyridoxal-phosphate-dependent aminotransferase family.</text>
</comment>
<dbReference type="InterPro" id="IPR015424">
    <property type="entry name" value="PyrdxlP-dep_Trfase"/>
</dbReference>
<proteinExistence type="inferred from homology"/>
<dbReference type="Proteomes" id="UP000031516">
    <property type="component" value="Unassembled WGS sequence"/>
</dbReference>
<evidence type="ECO:0000256" key="5">
    <source>
        <dbReference type="ARBA" id="ARBA00022691"/>
    </source>
</evidence>
<dbReference type="AlphaFoldDB" id="A0A0A8KYQ7"/>
<evidence type="ECO:0000256" key="2">
    <source>
        <dbReference type="ARBA" id="ARBA00004746"/>
    </source>
</evidence>